<evidence type="ECO:0000259" key="6">
    <source>
        <dbReference type="Pfam" id="PF12698"/>
    </source>
</evidence>
<proteinExistence type="predicted"/>
<dbReference type="EMBL" id="CP018762">
    <property type="protein sequence ID" value="APZ33956.1"/>
    <property type="molecule type" value="Genomic_DNA"/>
</dbReference>
<dbReference type="InterPro" id="IPR017500">
    <property type="entry name" value="Phage_infect_YhgE_N"/>
</dbReference>
<dbReference type="PANTHER" id="PTHR43077">
    <property type="entry name" value="TRANSPORT PERMEASE YVFS-RELATED"/>
    <property type="match status" value="1"/>
</dbReference>
<dbReference type="Proteomes" id="UP000187185">
    <property type="component" value="Chromosome"/>
</dbReference>
<feature type="transmembrane region" description="Helical" evidence="5">
    <location>
        <begin position="598"/>
        <end position="622"/>
    </location>
</feature>
<accession>A0A1P8U773</accession>
<dbReference type="RefSeq" id="WP_076690272.1">
    <property type="nucleotide sequence ID" value="NZ_CP018762.1"/>
</dbReference>
<gene>
    <name evidence="7" type="ORF">BOH66_06555</name>
</gene>
<dbReference type="InterPro" id="IPR013525">
    <property type="entry name" value="ABC2_TM"/>
</dbReference>
<sequence>MRDILRLVRRDLRHATSHVMAIIVLFGLVVIPSLFTWFNVIASWDPFSNVKNLKVAVASTDDGYQSDLVPIRIDVGEQVLSALRANDELDWVITTEEDAIDGTRSGAYYAAIVLPPSFSADMLTFYADGAQRTHIAYYTNEKKNALAPKITGQGAEGLSAQISETFTRTLSDIALSLLSSLSDYLADGETQATLARMEARVGALATQLRAGAHTADMFTALIGSSIPLADSASNLITASGSALNDAAGAVGDGSAAIDSLKSELSAASKALSDAIGSTNDAYDAVADAIDELFTQVDGLTGAQVQVIETLATAVQQQIDRYTALRDTLETEIGPSLPASAQQDLAAVIDILDDAIARQQNVHDLLTQAADDIASGGAAAQASRQQILDAIDDAQAALAAAQDTYDSQLKPQLDQLAATLETIGDDMATVKSDLAGLAGASGGVSTALTRAQGVTSQIATSLGEAADTFDRVQGALVKAADTGDFDELSALIGADPSVLAAALAEPVRVDRTPVYPVVSFGAGMAPLYTVLSLWVGALLMTVAIRVDVNRRTLDTSAELSPTQKYLGRYGIFALLGLAQSTLVTVGLSLFVQIDPVHPFLFILAGWVASLVFTLIIYTAVVAFGNAGKALSVLLLVIQISGSGGAYPLQLLPQWFQSVSPFLPATHAINAMRAAIAGTYGADYWVSLGLLASFILPALLLGLVLRRPLISFNRGLAEALESTKLM</sequence>
<dbReference type="NCBIfam" id="TIGR03061">
    <property type="entry name" value="pip_yhgE_Nterm"/>
    <property type="match status" value="1"/>
</dbReference>
<dbReference type="GO" id="GO:0140359">
    <property type="term" value="F:ABC-type transporter activity"/>
    <property type="evidence" value="ECO:0007669"/>
    <property type="project" value="InterPro"/>
</dbReference>
<feature type="transmembrane region" description="Helical" evidence="5">
    <location>
        <begin position="21"/>
        <end position="44"/>
    </location>
</feature>
<protein>
    <submittedName>
        <fullName evidence="7">Phage infection protein</fullName>
    </submittedName>
</protein>
<evidence type="ECO:0000256" key="3">
    <source>
        <dbReference type="ARBA" id="ARBA00022989"/>
    </source>
</evidence>
<reference evidence="7 8" key="1">
    <citation type="submission" date="2016-12" db="EMBL/GenBank/DDBJ databases">
        <title>Complete genome sequence of Microbacterium aurum KACC 15219.</title>
        <authorList>
            <person name="Jung Y."/>
            <person name="Shin J.-H."/>
            <person name="Lee Y.-J."/>
            <person name="Yi H."/>
            <person name="Bahn Y.-S."/>
            <person name="Kim J.F."/>
            <person name="Lee D.-W."/>
        </authorList>
    </citation>
    <scope>NUCLEOTIDE SEQUENCE [LARGE SCALE GENOMIC DNA]</scope>
    <source>
        <strain evidence="7 8">KACC 15219</strain>
    </source>
</reference>
<dbReference type="InterPro" id="IPR051328">
    <property type="entry name" value="T7SS_ABC-Transporter"/>
</dbReference>
<dbReference type="OrthoDB" id="9811483at2"/>
<evidence type="ECO:0000256" key="4">
    <source>
        <dbReference type="ARBA" id="ARBA00023136"/>
    </source>
</evidence>
<dbReference type="KEGG" id="maur:BOH66_06555"/>
<feature type="transmembrane region" description="Helical" evidence="5">
    <location>
        <begin position="682"/>
        <end position="703"/>
    </location>
</feature>
<dbReference type="NCBIfam" id="TIGR03062">
    <property type="entry name" value="pip_yhgE_Cterm"/>
    <property type="match status" value="1"/>
</dbReference>
<dbReference type="STRING" id="36805.BOH66_06555"/>
<keyword evidence="3 5" id="KW-1133">Transmembrane helix</keyword>
<organism evidence="7 8">
    <name type="scientific">Microbacterium aurum</name>
    <dbReference type="NCBI Taxonomy" id="36805"/>
    <lineage>
        <taxon>Bacteria</taxon>
        <taxon>Bacillati</taxon>
        <taxon>Actinomycetota</taxon>
        <taxon>Actinomycetes</taxon>
        <taxon>Micrococcales</taxon>
        <taxon>Microbacteriaceae</taxon>
        <taxon>Microbacterium</taxon>
    </lineage>
</organism>
<keyword evidence="4 5" id="KW-0472">Membrane</keyword>
<evidence type="ECO:0000256" key="1">
    <source>
        <dbReference type="ARBA" id="ARBA00004141"/>
    </source>
</evidence>
<feature type="transmembrane region" description="Helical" evidence="5">
    <location>
        <begin position="629"/>
        <end position="647"/>
    </location>
</feature>
<feature type="domain" description="ABC-2 type transporter transmembrane" evidence="6">
    <location>
        <begin position="444"/>
        <end position="701"/>
    </location>
</feature>
<evidence type="ECO:0000313" key="8">
    <source>
        <dbReference type="Proteomes" id="UP000187185"/>
    </source>
</evidence>
<feature type="transmembrane region" description="Helical" evidence="5">
    <location>
        <begin position="568"/>
        <end position="592"/>
    </location>
</feature>
<dbReference type="PANTHER" id="PTHR43077:SF10">
    <property type="entry name" value="TRANSPORT PERMEASE PROTEIN"/>
    <property type="match status" value="1"/>
</dbReference>
<evidence type="ECO:0000256" key="2">
    <source>
        <dbReference type="ARBA" id="ARBA00022692"/>
    </source>
</evidence>
<evidence type="ECO:0000256" key="5">
    <source>
        <dbReference type="SAM" id="Phobius"/>
    </source>
</evidence>
<keyword evidence="8" id="KW-1185">Reference proteome</keyword>
<dbReference type="GO" id="GO:0016020">
    <property type="term" value="C:membrane"/>
    <property type="evidence" value="ECO:0007669"/>
    <property type="project" value="UniProtKB-SubCell"/>
</dbReference>
<feature type="transmembrane region" description="Helical" evidence="5">
    <location>
        <begin position="526"/>
        <end position="547"/>
    </location>
</feature>
<name>A0A1P8U773_9MICO</name>
<dbReference type="InterPro" id="IPR017501">
    <property type="entry name" value="Phage_infect_YhgE_C"/>
</dbReference>
<keyword evidence="2 5" id="KW-0812">Transmembrane</keyword>
<evidence type="ECO:0000313" key="7">
    <source>
        <dbReference type="EMBL" id="APZ33956.1"/>
    </source>
</evidence>
<dbReference type="AlphaFoldDB" id="A0A1P8U773"/>
<comment type="subcellular location">
    <subcellularLocation>
        <location evidence="1">Membrane</location>
        <topology evidence="1">Multi-pass membrane protein</topology>
    </subcellularLocation>
</comment>
<dbReference type="Pfam" id="PF12698">
    <property type="entry name" value="ABC2_membrane_3"/>
    <property type="match status" value="1"/>
</dbReference>
<dbReference type="Gene3D" id="3.40.1710.10">
    <property type="entry name" value="abc type-2 transporter like domain"/>
    <property type="match status" value="1"/>
</dbReference>